<reference evidence="2 3" key="1">
    <citation type="submission" date="2019-03" db="EMBL/GenBank/DDBJ databases">
        <title>First draft genome of Liparis tanakae, snailfish: a comprehensive survey of snailfish specific genes.</title>
        <authorList>
            <person name="Kim W."/>
            <person name="Song I."/>
            <person name="Jeong J.-H."/>
            <person name="Kim D."/>
            <person name="Kim S."/>
            <person name="Ryu S."/>
            <person name="Song J.Y."/>
            <person name="Lee S.K."/>
        </authorList>
    </citation>
    <scope>NUCLEOTIDE SEQUENCE [LARGE SCALE GENOMIC DNA]</scope>
    <source>
        <tissue evidence="2">Muscle</tissue>
    </source>
</reference>
<name>A0A4Z2J405_9TELE</name>
<dbReference type="Proteomes" id="UP000314294">
    <property type="component" value="Unassembled WGS sequence"/>
</dbReference>
<evidence type="ECO:0000313" key="3">
    <source>
        <dbReference type="Proteomes" id="UP000314294"/>
    </source>
</evidence>
<dbReference type="AlphaFoldDB" id="A0A4Z2J405"/>
<evidence type="ECO:0000313" key="2">
    <source>
        <dbReference type="EMBL" id="TNN84192.1"/>
    </source>
</evidence>
<gene>
    <name evidence="2" type="ORF">EYF80_005519</name>
</gene>
<comment type="caution">
    <text evidence="2">The sequence shown here is derived from an EMBL/GenBank/DDBJ whole genome shotgun (WGS) entry which is preliminary data.</text>
</comment>
<dbReference type="EMBL" id="SRLO01000028">
    <property type="protein sequence ID" value="TNN84192.1"/>
    <property type="molecule type" value="Genomic_DNA"/>
</dbReference>
<feature type="region of interest" description="Disordered" evidence="1">
    <location>
        <begin position="1"/>
        <end position="45"/>
    </location>
</feature>
<evidence type="ECO:0000256" key="1">
    <source>
        <dbReference type="SAM" id="MobiDB-lite"/>
    </source>
</evidence>
<proteinExistence type="predicted"/>
<organism evidence="2 3">
    <name type="scientific">Liparis tanakae</name>
    <name type="common">Tanaka's snailfish</name>
    <dbReference type="NCBI Taxonomy" id="230148"/>
    <lineage>
        <taxon>Eukaryota</taxon>
        <taxon>Metazoa</taxon>
        <taxon>Chordata</taxon>
        <taxon>Craniata</taxon>
        <taxon>Vertebrata</taxon>
        <taxon>Euteleostomi</taxon>
        <taxon>Actinopterygii</taxon>
        <taxon>Neopterygii</taxon>
        <taxon>Teleostei</taxon>
        <taxon>Neoteleostei</taxon>
        <taxon>Acanthomorphata</taxon>
        <taxon>Eupercaria</taxon>
        <taxon>Perciformes</taxon>
        <taxon>Cottioidei</taxon>
        <taxon>Cottales</taxon>
        <taxon>Liparidae</taxon>
        <taxon>Liparis</taxon>
    </lineage>
</organism>
<accession>A0A4Z2J405</accession>
<protein>
    <submittedName>
        <fullName evidence="2">Uncharacterized protein</fullName>
    </submittedName>
</protein>
<feature type="compositionally biased region" description="Low complexity" evidence="1">
    <location>
        <begin position="111"/>
        <end position="121"/>
    </location>
</feature>
<sequence length="121" mass="12315">MTVNGALQAMQELQSSSGTQSGGSTRREATRKWSPDRGRSPPAPHCAAQALLLTTEEETGGSLEDAAKVTGIVGLQLVGDTCGTTEHNVGVDVKPGRSQRGGGGGAREVEGAGPAAREPFT</sequence>
<keyword evidence="3" id="KW-1185">Reference proteome</keyword>
<feature type="compositionally biased region" description="Basic and acidic residues" evidence="1">
    <location>
        <begin position="25"/>
        <end position="39"/>
    </location>
</feature>
<feature type="compositionally biased region" description="Low complexity" evidence="1">
    <location>
        <begin position="14"/>
        <end position="24"/>
    </location>
</feature>
<feature type="region of interest" description="Disordered" evidence="1">
    <location>
        <begin position="83"/>
        <end position="121"/>
    </location>
</feature>